<dbReference type="RefSeq" id="WP_016356176.1">
    <property type="nucleotide sequence ID" value="NZ_CP017952.1"/>
</dbReference>
<accession>A0A3L8GF46</accession>
<reference evidence="6 8" key="1">
    <citation type="journal article" date="2014" name="Genome Announc.">
        <title>Complete Genome Sequence of a Virulent Strain, Streptococcus iniae ISET0901, Isolated from Diseased Tilapia.</title>
        <authorList>
            <person name="Pridgeon J.W."/>
            <person name="Zhang D."/>
            <person name="Zhang L."/>
        </authorList>
    </citation>
    <scope>NUCLEOTIDE SEQUENCE [LARGE SCALE GENOMIC DNA]</scope>
    <source>
        <strain evidence="6 8">ISET0901</strain>
    </source>
</reference>
<keyword evidence="2" id="KW-0813">Transport</keyword>
<dbReference type="InterPro" id="IPR003439">
    <property type="entry name" value="ABC_transporter-like_ATP-bd"/>
</dbReference>
<dbReference type="InterPro" id="IPR003593">
    <property type="entry name" value="AAA+_ATPase"/>
</dbReference>
<dbReference type="EMBL" id="QLQD01000080">
    <property type="protein sequence ID" value="RLU55008.1"/>
    <property type="molecule type" value="Genomic_DNA"/>
</dbReference>
<proteinExistence type="inferred from homology"/>
<reference evidence="7 9" key="2">
    <citation type="submission" date="2018-06" db="EMBL/GenBank/DDBJ databases">
        <title>Mutators as drivers of adaptation in pathogenic bacteria and a risk factor for host jumps and vaccine escape.</title>
        <authorList>
            <person name="Barnes A.C."/>
            <person name="Silayeva O."/>
        </authorList>
    </citation>
    <scope>NUCLEOTIDE SEQUENCE [LARGE SCALE GENOMIC DNA]</scope>
    <source>
        <strain evidence="7 9">QMA0445</strain>
    </source>
</reference>
<evidence type="ECO:0000313" key="8">
    <source>
        <dbReference type="Proteomes" id="UP000025245"/>
    </source>
</evidence>
<dbReference type="InterPro" id="IPR050763">
    <property type="entry name" value="ABC_transporter_ATP-binding"/>
</dbReference>
<feature type="domain" description="ABC transporter" evidence="5">
    <location>
        <begin position="5"/>
        <end position="222"/>
    </location>
</feature>
<dbReference type="PANTHER" id="PTHR42711">
    <property type="entry name" value="ABC TRANSPORTER ATP-BINDING PROTEIN"/>
    <property type="match status" value="1"/>
</dbReference>
<dbReference type="Gene3D" id="3.40.50.300">
    <property type="entry name" value="P-loop containing nucleotide triphosphate hydrolases"/>
    <property type="match status" value="1"/>
</dbReference>
<dbReference type="SMART" id="SM00382">
    <property type="entry name" value="AAA"/>
    <property type="match status" value="1"/>
</dbReference>
<dbReference type="Pfam" id="PF00005">
    <property type="entry name" value="ABC_tran"/>
    <property type="match status" value="1"/>
</dbReference>
<dbReference type="PROSITE" id="PS50893">
    <property type="entry name" value="ABC_TRANSPORTER_2"/>
    <property type="match status" value="1"/>
</dbReference>
<dbReference type="OrthoDB" id="9804819at2"/>
<gene>
    <name evidence="7" type="ORF">DIY07_09290</name>
    <name evidence="6" type="ORF">DQ08_09230</name>
</gene>
<dbReference type="KEGG" id="siq:DQ08_09230"/>
<name>A0A3L8GF46_STRIN</name>
<evidence type="ECO:0000256" key="1">
    <source>
        <dbReference type="ARBA" id="ARBA00005417"/>
    </source>
</evidence>
<dbReference type="SUPFAM" id="SSF52540">
    <property type="entry name" value="P-loop containing nucleoside triphosphate hydrolases"/>
    <property type="match status" value="1"/>
</dbReference>
<dbReference type="AlphaFoldDB" id="A0A3L8GF46"/>
<protein>
    <submittedName>
        <fullName evidence="7">ABC transporter ATP-binding protein</fullName>
    </submittedName>
</protein>
<organism evidence="7 9">
    <name type="scientific">Streptococcus iniae</name>
    <name type="common">Streptococcus shiloi</name>
    <dbReference type="NCBI Taxonomy" id="1346"/>
    <lineage>
        <taxon>Bacteria</taxon>
        <taxon>Bacillati</taxon>
        <taxon>Bacillota</taxon>
        <taxon>Bacilli</taxon>
        <taxon>Lactobacillales</taxon>
        <taxon>Streptococcaceae</taxon>
        <taxon>Streptococcus</taxon>
    </lineage>
</organism>
<dbReference type="InterPro" id="IPR027417">
    <property type="entry name" value="P-loop_NTPase"/>
</dbReference>
<evidence type="ECO:0000256" key="2">
    <source>
        <dbReference type="ARBA" id="ARBA00022448"/>
    </source>
</evidence>
<evidence type="ECO:0000256" key="3">
    <source>
        <dbReference type="ARBA" id="ARBA00022741"/>
    </source>
</evidence>
<keyword evidence="3" id="KW-0547">Nucleotide-binding</keyword>
<evidence type="ECO:0000313" key="7">
    <source>
        <dbReference type="EMBL" id="RLU55008.1"/>
    </source>
</evidence>
<dbReference type="PANTHER" id="PTHR42711:SF5">
    <property type="entry name" value="ABC TRANSPORTER ATP-BINDING PROTEIN NATA"/>
    <property type="match status" value="1"/>
</dbReference>
<keyword evidence="8" id="KW-1185">Reference proteome</keyword>
<evidence type="ECO:0000259" key="5">
    <source>
        <dbReference type="PROSITE" id="PS50893"/>
    </source>
</evidence>
<dbReference type="KEGG" id="sio:DW64_09210"/>
<comment type="similarity">
    <text evidence="1">Belongs to the ABC transporter superfamily.</text>
</comment>
<dbReference type="STRING" id="1346.BMF34_09210"/>
<dbReference type="GO" id="GO:0005524">
    <property type="term" value="F:ATP binding"/>
    <property type="evidence" value="ECO:0007669"/>
    <property type="project" value="UniProtKB-KW"/>
</dbReference>
<keyword evidence="4 7" id="KW-0067">ATP-binding</keyword>
<sequence>MTYLIEAQQLNKTYGKHQVIQDLNLQIKQGSLVAYLGTNGAGKSTTIKMLTGIVKASSGRVVTKDNLKIGMVFQESILDGELKVKDNLKNRLKMYTSKDDAWLDKIIVMTALRPILHQKYKTLSGGQKRRVDIARALIHKPDILFLDEPTTGLDIQSRQMIWKLFKTLQEEEKLTIFLTSHYLEEADNADMVYIIDKGKILASGSSQDLITQYSKSKLRLSLCRDEDKVLLKRDFQEEGQMLIFEGLDVKEIIAFLGEHSQKIAHFTYQQGTLNDAFLTITGKEID</sequence>
<dbReference type="Proteomes" id="UP000025245">
    <property type="component" value="Chromosome"/>
</dbReference>
<dbReference type="Proteomes" id="UP000269148">
    <property type="component" value="Unassembled WGS sequence"/>
</dbReference>
<dbReference type="EMBL" id="CP007586">
    <property type="protein sequence ID" value="AHY16612.1"/>
    <property type="molecule type" value="Genomic_DNA"/>
</dbReference>
<dbReference type="InterPro" id="IPR017871">
    <property type="entry name" value="ABC_transporter-like_CS"/>
</dbReference>
<evidence type="ECO:0000256" key="4">
    <source>
        <dbReference type="ARBA" id="ARBA00022840"/>
    </source>
</evidence>
<evidence type="ECO:0000313" key="9">
    <source>
        <dbReference type="Proteomes" id="UP000269148"/>
    </source>
</evidence>
<evidence type="ECO:0000313" key="6">
    <source>
        <dbReference type="EMBL" id="AHY16612.1"/>
    </source>
</evidence>
<dbReference type="GO" id="GO:0016887">
    <property type="term" value="F:ATP hydrolysis activity"/>
    <property type="evidence" value="ECO:0007669"/>
    <property type="project" value="InterPro"/>
</dbReference>
<dbReference type="PROSITE" id="PS00211">
    <property type="entry name" value="ABC_TRANSPORTER_1"/>
    <property type="match status" value="1"/>
</dbReference>